<gene>
    <name evidence="1" type="ORF">MNBD_BACTEROID03-570</name>
</gene>
<organism evidence="1">
    <name type="scientific">hydrothermal vent metagenome</name>
    <dbReference type="NCBI Taxonomy" id="652676"/>
    <lineage>
        <taxon>unclassified sequences</taxon>
        <taxon>metagenomes</taxon>
        <taxon>ecological metagenomes</taxon>
    </lineage>
</organism>
<evidence type="ECO:0000313" key="1">
    <source>
        <dbReference type="EMBL" id="VAW18368.1"/>
    </source>
</evidence>
<name>A0A3B0TK44_9ZZZZ</name>
<protein>
    <submittedName>
        <fullName evidence="1">Uncharacterized protein</fullName>
    </submittedName>
</protein>
<sequence>MKLTGFFLAPLFLLFGLCHIGMGQDATESLTHTVKGSMQIEIASAYESFTK</sequence>
<dbReference type="AlphaFoldDB" id="A0A3B0TK44"/>
<proteinExistence type="predicted"/>
<accession>A0A3B0TK44</accession>
<reference evidence="1" key="1">
    <citation type="submission" date="2018-06" db="EMBL/GenBank/DDBJ databases">
        <authorList>
            <person name="Zhirakovskaya E."/>
        </authorList>
    </citation>
    <scope>NUCLEOTIDE SEQUENCE</scope>
</reference>
<dbReference type="EMBL" id="UOEL01000151">
    <property type="protein sequence ID" value="VAW18368.1"/>
    <property type="molecule type" value="Genomic_DNA"/>
</dbReference>